<feature type="compositionally biased region" description="Polar residues" evidence="1">
    <location>
        <begin position="1"/>
        <end position="10"/>
    </location>
</feature>
<dbReference type="Proteomes" id="UP000800093">
    <property type="component" value="Unassembled WGS sequence"/>
</dbReference>
<reference evidence="3" key="1">
    <citation type="journal article" date="2020" name="Stud. Mycol.">
        <title>101 Dothideomycetes genomes: A test case for predicting lifestyles and emergence of pathogens.</title>
        <authorList>
            <person name="Haridas S."/>
            <person name="Albert R."/>
            <person name="Binder M."/>
            <person name="Bloem J."/>
            <person name="LaButti K."/>
            <person name="Salamov A."/>
            <person name="Andreopoulos B."/>
            <person name="Baker S."/>
            <person name="Barry K."/>
            <person name="Bills G."/>
            <person name="Bluhm B."/>
            <person name="Cannon C."/>
            <person name="Castanera R."/>
            <person name="Culley D."/>
            <person name="Daum C."/>
            <person name="Ezra D."/>
            <person name="Gonzalez J."/>
            <person name="Henrissat B."/>
            <person name="Kuo A."/>
            <person name="Liang C."/>
            <person name="Lipzen A."/>
            <person name="Lutzoni F."/>
            <person name="Magnuson J."/>
            <person name="Mondo S."/>
            <person name="Nolan M."/>
            <person name="Ohm R."/>
            <person name="Pangilinan J."/>
            <person name="Park H.-J."/>
            <person name="Ramirez L."/>
            <person name="Alfaro M."/>
            <person name="Sun H."/>
            <person name="Tritt A."/>
            <person name="Yoshinaga Y."/>
            <person name="Zwiers L.-H."/>
            <person name="Turgeon B."/>
            <person name="Goodwin S."/>
            <person name="Spatafora J."/>
            <person name="Crous P."/>
            <person name="Grigoriev I."/>
        </authorList>
    </citation>
    <scope>NUCLEOTIDE SEQUENCE [LARGE SCALE GENOMIC DNA]</scope>
    <source>
        <strain evidence="3">CBS 304.66</strain>
    </source>
</reference>
<organism evidence="2 3">
    <name type="scientific">Lojkania enalia</name>
    <dbReference type="NCBI Taxonomy" id="147567"/>
    <lineage>
        <taxon>Eukaryota</taxon>
        <taxon>Fungi</taxon>
        <taxon>Dikarya</taxon>
        <taxon>Ascomycota</taxon>
        <taxon>Pezizomycotina</taxon>
        <taxon>Dothideomycetes</taxon>
        <taxon>Pleosporomycetidae</taxon>
        <taxon>Pleosporales</taxon>
        <taxon>Pleosporales incertae sedis</taxon>
        <taxon>Lojkania</taxon>
    </lineage>
</organism>
<proteinExistence type="predicted"/>
<evidence type="ECO:0000256" key="1">
    <source>
        <dbReference type="SAM" id="MobiDB-lite"/>
    </source>
</evidence>
<sequence>MPDAISTSQAKCMGALQKGGRGRDWRRLHGQGHGEPAGSAPFVRGLAPERPRAPAMGSDGAERQPNDGRFLAGMAPGLPKRSPLQRSQCREPHGHRSPWASAIARASSSLNSKHP</sequence>
<keyword evidence="3" id="KW-1185">Reference proteome</keyword>
<feature type="compositionally biased region" description="Polar residues" evidence="1">
    <location>
        <begin position="106"/>
        <end position="115"/>
    </location>
</feature>
<comment type="caution">
    <text evidence="2">The sequence shown here is derived from an EMBL/GenBank/DDBJ whole genome shotgun (WGS) entry which is preliminary data.</text>
</comment>
<accession>A0A9P4N448</accession>
<evidence type="ECO:0000313" key="2">
    <source>
        <dbReference type="EMBL" id="KAF2265182.1"/>
    </source>
</evidence>
<gene>
    <name evidence="2" type="ORF">CC78DRAFT_579588</name>
</gene>
<dbReference type="EMBL" id="ML986610">
    <property type="protein sequence ID" value="KAF2265182.1"/>
    <property type="molecule type" value="Genomic_DNA"/>
</dbReference>
<evidence type="ECO:0000313" key="3">
    <source>
        <dbReference type="Proteomes" id="UP000800093"/>
    </source>
</evidence>
<protein>
    <submittedName>
        <fullName evidence="2">Uncharacterized protein</fullName>
    </submittedName>
</protein>
<dbReference type="AlphaFoldDB" id="A0A9P4N448"/>
<name>A0A9P4N448_9PLEO</name>
<feature type="region of interest" description="Disordered" evidence="1">
    <location>
        <begin position="1"/>
        <end position="115"/>
    </location>
</feature>